<evidence type="ECO:0000256" key="4">
    <source>
        <dbReference type="SAM" id="MobiDB-lite"/>
    </source>
</evidence>
<dbReference type="InParanoid" id="F0YBY0"/>
<reference evidence="6 7" key="1">
    <citation type="journal article" date="2011" name="Proc. Natl. Acad. Sci. U.S.A.">
        <title>Niche of harmful alga Aureococcus anophagefferens revealed through ecogenomics.</title>
        <authorList>
            <person name="Gobler C.J."/>
            <person name="Berry D.L."/>
            <person name="Dyhrman S.T."/>
            <person name="Wilhelm S.W."/>
            <person name="Salamov A."/>
            <person name="Lobanov A.V."/>
            <person name="Zhang Y."/>
            <person name="Collier J.L."/>
            <person name="Wurch L.L."/>
            <person name="Kustka A.B."/>
            <person name="Dill B.D."/>
            <person name="Shah M."/>
            <person name="VerBerkmoes N.C."/>
            <person name="Kuo A."/>
            <person name="Terry A."/>
            <person name="Pangilinan J."/>
            <person name="Lindquist E.A."/>
            <person name="Lucas S."/>
            <person name="Paulsen I.T."/>
            <person name="Hattenrath-Lehmann T.K."/>
            <person name="Talmage S.C."/>
            <person name="Walker E.A."/>
            <person name="Koch F."/>
            <person name="Burson A.M."/>
            <person name="Marcoval M.A."/>
            <person name="Tang Y.Z."/>
            <person name="Lecleir G.R."/>
            <person name="Coyne K.J."/>
            <person name="Berg G.M."/>
            <person name="Bertrand E.M."/>
            <person name="Saito M.A."/>
            <person name="Gladyshev V.N."/>
            <person name="Grigoriev I.V."/>
        </authorList>
    </citation>
    <scope>NUCLEOTIDE SEQUENCE [LARGE SCALE GENOMIC DNA]</scope>
    <source>
        <strain evidence="7">CCMP 1984</strain>
    </source>
</reference>
<evidence type="ECO:0000256" key="1">
    <source>
        <dbReference type="ARBA" id="ARBA00022603"/>
    </source>
</evidence>
<sequence length="785" mass="84305">MFRLPALLRAGGLPALEVFDFEVYDDNCVHTGDVALWPPQPRLKVHPTVREKLLRILDALPARVAVRSALALGAPADGILARIDAASLDLNESTARMDPCVLCWARRPGKSDDAHVGLLPALVARGLAVDARGPRRRMTALAVAAAWANAEAAVALLDAGASVSAGAPAPLLACALAQCGEPARMVRYVLRRSSGGRSWSRRKIFNELLRRGASPFAAYDGKPATFYLDQWLQMKLHSLKRNTDAIIHMPMAESEDEPSDDDSDARDEYFENRLDRLRMQTRLIYEGYDVKELSQSINLMSQTMHAMYTGAPLPAAGFLPLAPRSPPTRRTLPHANRPTQRKGFAGRESLGDPRFKDGKSKAVYDCARWYLLRGGERNGVEAKMTDYGLGLVASGDVAAGEAVLTTPRAWIVSAEDAPLYLSATRDDPAADLVTETAAVSARFVELEGDGMWEPYLAALPTAAELGDMPALWPDDEAAGLLAGTQTGRSRAELLATWRSDLEAINGRRRLHDPSSPELPWRQWRYYEALVMSRGSSLPGVGYAVLPFIDLANHDDAPNAKLRVDEADGYCASVSLTAARDLVKGEQVFSSYAGGEGPMDALLSLQAFGWLALGDDERPLVESCSVDVAMAIRSDDDLGEVKLGLLDAAPGGGRAVLTTTGTSDVDDRAHAGALRDLLCGLRLVSMDEAALTAEILENEAPEDSPWALGERVSDANEAAAVQAGSGLLRRMIAASDAEFETRTKAGVAAANASPEGLRRATLARATAEGERAALCTLLALLEGRPE</sequence>
<dbReference type="OrthoDB" id="441812at2759"/>
<dbReference type="Proteomes" id="UP000002729">
    <property type="component" value="Unassembled WGS sequence"/>
</dbReference>
<dbReference type="Pfam" id="PF00856">
    <property type="entry name" value="SET"/>
    <property type="match status" value="1"/>
</dbReference>
<evidence type="ECO:0000313" key="7">
    <source>
        <dbReference type="Proteomes" id="UP000002729"/>
    </source>
</evidence>
<keyword evidence="7" id="KW-1185">Reference proteome</keyword>
<organism evidence="7">
    <name type="scientific">Aureococcus anophagefferens</name>
    <name type="common">Harmful bloom alga</name>
    <dbReference type="NCBI Taxonomy" id="44056"/>
    <lineage>
        <taxon>Eukaryota</taxon>
        <taxon>Sar</taxon>
        <taxon>Stramenopiles</taxon>
        <taxon>Ochrophyta</taxon>
        <taxon>Pelagophyceae</taxon>
        <taxon>Pelagomonadales</taxon>
        <taxon>Pelagomonadaceae</taxon>
        <taxon>Aureococcus</taxon>
    </lineage>
</organism>
<dbReference type="InterPro" id="IPR036464">
    <property type="entry name" value="Rubisco_LSMT_subst-bd_sf"/>
</dbReference>
<evidence type="ECO:0000256" key="3">
    <source>
        <dbReference type="ARBA" id="ARBA00022691"/>
    </source>
</evidence>
<name>F0YBY0_AURAN</name>
<dbReference type="Gene3D" id="3.90.1410.10">
    <property type="entry name" value="set domain protein methyltransferase, domain 1"/>
    <property type="match status" value="1"/>
</dbReference>
<dbReference type="GO" id="GO:0016279">
    <property type="term" value="F:protein-lysine N-methyltransferase activity"/>
    <property type="evidence" value="ECO:0007669"/>
    <property type="project" value="TreeGrafter"/>
</dbReference>
<dbReference type="InterPro" id="IPR050600">
    <property type="entry name" value="SETD3_SETD6_MTase"/>
</dbReference>
<evidence type="ECO:0000259" key="5">
    <source>
        <dbReference type="PROSITE" id="PS50280"/>
    </source>
</evidence>
<keyword evidence="3" id="KW-0949">S-adenosyl-L-methionine</keyword>
<accession>F0YBY0</accession>
<protein>
    <recommendedName>
        <fullName evidence="5">SET domain-containing protein</fullName>
    </recommendedName>
</protein>
<dbReference type="RefSeq" id="XP_009038102.1">
    <property type="nucleotide sequence ID" value="XM_009039854.1"/>
</dbReference>
<dbReference type="InterPro" id="IPR001214">
    <property type="entry name" value="SET_dom"/>
</dbReference>
<dbReference type="GO" id="GO:0032259">
    <property type="term" value="P:methylation"/>
    <property type="evidence" value="ECO:0007669"/>
    <property type="project" value="UniProtKB-KW"/>
</dbReference>
<dbReference type="EMBL" id="GL833131">
    <property type="protein sequence ID" value="EGB07490.1"/>
    <property type="molecule type" value="Genomic_DNA"/>
</dbReference>
<keyword evidence="1" id="KW-0489">Methyltransferase</keyword>
<dbReference type="SUPFAM" id="SSF82199">
    <property type="entry name" value="SET domain"/>
    <property type="match status" value="1"/>
</dbReference>
<keyword evidence="2" id="KW-0808">Transferase</keyword>
<dbReference type="eggNOG" id="ENOG502SH13">
    <property type="taxonomic scope" value="Eukaryota"/>
</dbReference>
<dbReference type="PROSITE" id="PS50280">
    <property type="entry name" value="SET"/>
    <property type="match status" value="1"/>
</dbReference>
<dbReference type="InterPro" id="IPR046341">
    <property type="entry name" value="SET_dom_sf"/>
</dbReference>
<evidence type="ECO:0000256" key="2">
    <source>
        <dbReference type="ARBA" id="ARBA00022679"/>
    </source>
</evidence>
<feature type="domain" description="SET" evidence="5">
    <location>
        <begin position="378"/>
        <end position="592"/>
    </location>
</feature>
<dbReference type="KEGG" id="aaf:AURANDRAFT_64841"/>
<dbReference type="InterPro" id="IPR036770">
    <property type="entry name" value="Ankyrin_rpt-contain_sf"/>
</dbReference>
<dbReference type="CDD" id="cd10527">
    <property type="entry name" value="SET_LSMT"/>
    <property type="match status" value="1"/>
</dbReference>
<dbReference type="GeneID" id="20225035"/>
<dbReference type="PANTHER" id="PTHR13271">
    <property type="entry name" value="UNCHARACTERIZED PUTATIVE METHYLTRANSFERASE"/>
    <property type="match status" value="1"/>
</dbReference>
<dbReference type="Gene3D" id="1.25.40.20">
    <property type="entry name" value="Ankyrin repeat-containing domain"/>
    <property type="match status" value="1"/>
</dbReference>
<gene>
    <name evidence="6" type="ORF">AURANDRAFT_64841</name>
</gene>
<feature type="region of interest" description="Disordered" evidence="4">
    <location>
        <begin position="328"/>
        <end position="351"/>
    </location>
</feature>
<proteinExistence type="predicted"/>
<dbReference type="AlphaFoldDB" id="F0YBY0"/>
<dbReference type="Gene3D" id="3.90.1420.10">
    <property type="entry name" value="Rubisco LSMT, substrate-binding domain"/>
    <property type="match status" value="1"/>
</dbReference>
<evidence type="ECO:0000313" key="6">
    <source>
        <dbReference type="EMBL" id="EGB07490.1"/>
    </source>
</evidence>